<dbReference type="Pfam" id="PF07734">
    <property type="entry name" value="FBA_1"/>
    <property type="match status" value="1"/>
</dbReference>
<dbReference type="Proteomes" id="UP000230069">
    <property type="component" value="Unassembled WGS sequence"/>
</dbReference>
<dbReference type="InterPro" id="IPR050796">
    <property type="entry name" value="SCF_F-box_component"/>
</dbReference>
<evidence type="ECO:0000259" key="1">
    <source>
        <dbReference type="Pfam" id="PF07734"/>
    </source>
</evidence>
<gene>
    <name evidence="2" type="ORF">AQUCO_08300106v1</name>
</gene>
<evidence type="ECO:0000313" key="2">
    <source>
        <dbReference type="EMBL" id="PIA27174.1"/>
    </source>
</evidence>
<dbReference type="PANTHER" id="PTHR31672">
    <property type="entry name" value="BNACNNG10540D PROTEIN"/>
    <property type="match status" value="1"/>
</dbReference>
<name>A0A2G5C7A0_AQUCA</name>
<evidence type="ECO:0000313" key="3">
    <source>
        <dbReference type="Proteomes" id="UP000230069"/>
    </source>
</evidence>
<dbReference type="STRING" id="218851.A0A2G5C7A0"/>
<dbReference type="InterPro" id="IPR006527">
    <property type="entry name" value="F-box-assoc_dom_typ1"/>
</dbReference>
<dbReference type="InterPro" id="IPR011043">
    <property type="entry name" value="Gal_Oxase/kelch_b-propeller"/>
</dbReference>
<sequence>MHLNRSKEKIQLIAREDTQLYSLDYTEESGHDHHQLVATKLLQHTDWLDCFEEFPLYLWNPSTSDYKQVPQLPIFPNHPNYVAVYGFGYNPKVNDYKIIRIEGSVYLDSAVWVYSLFHDSWRKLPNIPYGIHDYKTGELVNGCLHWLALSKEIGYCCYPLVIAFDIGDETFGEVPLPDISADRKCKFHVTVFEMQLCMVYTDACGNTNVWVMKEYRVKESWTMLFSIHEPGVTICNKSNLNPLCVTKNGSVLLKVTGHGKDVFSYDPNGSVLLKVTGHGKDVFSYDPKTTSRSILPIKGIYGVTEVRTYTESTVGVSTNNWHYLGV</sequence>
<dbReference type="InParanoid" id="A0A2G5C7A0"/>
<dbReference type="OrthoDB" id="591557at2759"/>
<reference evidence="2 3" key="1">
    <citation type="submission" date="2017-09" db="EMBL/GenBank/DDBJ databases">
        <title>WGS assembly of Aquilegia coerulea Goldsmith.</title>
        <authorList>
            <person name="Hodges S."/>
            <person name="Kramer E."/>
            <person name="Nordborg M."/>
            <person name="Tomkins J."/>
            <person name="Borevitz J."/>
            <person name="Derieg N."/>
            <person name="Yan J."/>
            <person name="Mihaltcheva S."/>
            <person name="Hayes R.D."/>
            <person name="Rokhsar D."/>
        </authorList>
    </citation>
    <scope>NUCLEOTIDE SEQUENCE [LARGE SCALE GENOMIC DNA]</scope>
    <source>
        <strain evidence="3">cv. Goldsmith</strain>
    </source>
</reference>
<protein>
    <recommendedName>
        <fullName evidence="1">F-box associated beta-propeller type 1 domain-containing protein</fullName>
    </recommendedName>
</protein>
<dbReference type="AlphaFoldDB" id="A0A2G5C7A0"/>
<organism evidence="2 3">
    <name type="scientific">Aquilegia coerulea</name>
    <name type="common">Rocky mountain columbine</name>
    <dbReference type="NCBI Taxonomy" id="218851"/>
    <lineage>
        <taxon>Eukaryota</taxon>
        <taxon>Viridiplantae</taxon>
        <taxon>Streptophyta</taxon>
        <taxon>Embryophyta</taxon>
        <taxon>Tracheophyta</taxon>
        <taxon>Spermatophyta</taxon>
        <taxon>Magnoliopsida</taxon>
        <taxon>Ranunculales</taxon>
        <taxon>Ranunculaceae</taxon>
        <taxon>Thalictroideae</taxon>
        <taxon>Aquilegia</taxon>
    </lineage>
</organism>
<dbReference type="FunCoup" id="A0A2G5C7A0">
    <property type="interactions" value="108"/>
</dbReference>
<dbReference type="InterPro" id="IPR017451">
    <property type="entry name" value="F-box-assoc_interact_dom"/>
</dbReference>
<dbReference type="PANTHER" id="PTHR31672:SF13">
    <property type="entry name" value="F-BOX PROTEIN CPR30-LIKE"/>
    <property type="match status" value="1"/>
</dbReference>
<dbReference type="SUPFAM" id="SSF50965">
    <property type="entry name" value="Galactose oxidase, central domain"/>
    <property type="match status" value="1"/>
</dbReference>
<keyword evidence="3" id="KW-1185">Reference proteome</keyword>
<dbReference type="NCBIfam" id="TIGR01640">
    <property type="entry name" value="F_box_assoc_1"/>
    <property type="match status" value="1"/>
</dbReference>
<feature type="domain" description="F-box associated beta-propeller type 1" evidence="1">
    <location>
        <begin position="54"/>
        <end position="236"/>
    </location>
</feature>
<proteinExistence type="predicted"/>
<dbReference type="EMBL" id="KZ305100">
    <property type="protein sequence ID" value="PIA27174.1"/>
    <property type="molecule type" value="Genomic_DNA"/>
</dbReference>
<accession>A0A2G5C7A0</accession>